<dbReference type="OrthoDB" id="9778801at2"/>
<reference evidence="1 2" key="1">
    <citation type="submission" date="2019-07" db="EMBL/GenBank/DDBJ databases">
        <title>The pathways for chlorine oxyanion respiration interact through the shared metabolite chlorate.</title>
        <authorList>
            <person name="Barnum T.P."/>
            <person name="Cheng Y."/>
            <person name="Hill K.A."/>
            <person name="Lucas L.N."/>
            <person name="Carlson H.K."/>
            <person name="Coates J.D."/>
        </authorList>
    </citation>
    <scope>NUCLEOTIDE SEQUENCE [LARGE SCALE GENOMIC DNA]</scope>
    <source>
        <strain evidence="1 2">SFB-3</strain>
    </source>
</reference>
<evidence type="ECO:0000313" key="1">
    <source>
        <dbReference type="EMBL" id="TVO56107.1"/>
    </source>
</evidence>
<proteinExistence type="predicted"/>
<dbReference type="InterPro" id="IPR010775">
    <property type="entry name" value="DUF1365"/>
</dbReference>
<dbReference type="EMBL" id="VMNK01000009">
    <property type="protein sequence ID" value="TVO56107.1"/>
    <property type="molecule type" value="Genomic_DNA"/>
</dbReference>
<dbReference type="PANTHER" id="PTHR33973:SF4">
    <property type="entry name" value="OS07G0153300 PROTEIN"/>
    <property type="match status" value="1"/>
</dbReference>
<sequence>MTASVGTGSVVHVRHTPVTHRFVYPIAFLRVPLSAWGSLRVPLLGVDRANVFSLRRADHGARDGGDPAVWLARMLRDKGLDAVVDGEVILQTFPRLLGYVFNPVSFWFCHDATGGLRAVLAEVNNTFGECHTYVVAHPDHRPIVSTDVFTVDKVFHVSPFFPVSGVYRFRFNLSAERSDVRIDYVENGQPQLSTRLSGQLAPLGGRVLAGWAMRFPFMTFGVMWRIHVQALKLWRKRVPFFRKPEPPLERIRS</sequence>
<dbReference type="PANTHER" id="PTHR33973">
    <property type="entry name" value="OS07G0153300 PROTEIN"/>
    <property type="match status" value="1"/>
</dbReference>
<name>A0A557QT91_9RHOO</name>
<accession>A0A557QT91</accession>
<keyword evidence="2" id="KW-1185">Reference proteome</keyword>
<comment type="caution">
    <text evidence="1">The sequence shown here is derived from an EMBL/GenBank/DDBJ whole genome shotgun (WGS) entry which is preliminary data.</text>
</comment>
<dbReference type="Pfam" id="PF07103">
    <property type="entry name" value="DUF1365"/>
    <property type="match status" value="1"/>
</dbReference>
<dbReference type="AlphaFoldDB" id="A0A557QT91"/>
<dbReference type="Proteomes" id="UP000319502">
    <property type="component" value="Unassembled WGS sequence"/>
</dbReference>
<evidence type="ECO:0000313" key="2">
    <source>
        <dbReference type="Proteomes" id="UP000319502"/>
    </source>
</evidence>
<protein>
    <submittedName>
        <fullName evidence="1">DUF1365 domain-containing protein</fullName>
    </submittedName>
</protein>
<gene>
    <name evidence="1" type="ORF">FHP91_11095</name>
</gene>
<organism evidence="1 2">
    <name type="scientific">Denitromonas halophila</name>
    <dbReference type="NCBI Taxonomy" id="1629404"/>
    <lineage>
        <taxon>Bacteria</taxon>
        <taxon>Pseudomonadati</taxon>
        <taxon>Pseudomonadota</taxon>
        <taxon>Betaproteobacteria</taxon>
        <taxon>Rhodocyclales</taxon>
        <taxon>Zoogloeaceae</taxon>
        <taxon>Denitromonas</taxon>
    </lineage>
</organism>